<dbReference type="SUPFAM" id="SSF49503">
    <property type="entry name" value="Cupredoxins"/>
    <property type="match status" value="1"/>
</dbReference>
<dbReference type="InterPro" id="IPR045087">
    <property type="entry name" value="Cu-oxidase_fam"/>
</dbReference>
<evidence type="ECO:0000313" key="2">
    <source>
        <dbReference type="EMBL" id="PWA87002.1"/>
    </source>
</evidence>
<protein>
    <submittedName>
        <fullName evidence="2">Laccase</fullName>
    </submittedName>
</protein>
<dbReference type="InterPro" id="IPR008972">
    <property type="entry name" value="Cupredoxin"/>
</dbReference>
<comment type="caution">
    <text evidence="2">The sequence shown here is derived from an EMBL/GenBank/DDBJ whole genome shotgun (WGS) entry which is preliminary data.</text>
</comment>
<dbReference type="Proteomes" id="UP000245207">
    <property type="component" value="Unassembled WGS sequence"/>
</dbReference>
<dbReference type="OrthoDB" id="1288854at2759"/>
<feature type="domain" description="Plastocyanin-like" evidence="1">
    <location>
        <begin position="24"/>
        <end position="71"/>
    </location>
</feature>
<dbReference type="STRING" id="35608.A0A2U1PMQ9"/>
<name>A0A2U1PMQ9_ARTAN</name>
<sequence>MEVVLVSSVCNSGTTYPFPKPHAEVPVILGEWWKKDIQMVMEDFLRRGGDPVKSDALTINGQPGDLYDNCSRQGLVFVDFFRGNLICSIAAAVFFSE</sequence>
<dbReference type="GO" id="GO:0016491">
    <property type="term" value="F:oxidoreductase activity"/>
    <property type="evidence" value="ECO:0007669"/>
    <property type="project" value="TreeGrafter"/>
</dbReference>
<dbReference type="PANTHER" id="PTHR11709">
    <property type="entry name" value="MULTI-COPPER OXIDASE"/>
    <property type="match status" value="1"/>
</dbReference>
<dbReference type="AlphaFoldDB" id="A0A2U1PMQ9"/>
<evidence type="ECO:0000259" key="1">
    <source>
        <dbReference type="Pfam" id="PF00394"/>
    </source>
</evidence>
<dbReference type="InterPro" id="IPR001117">
    <property type="entry name" value="Cu-oxidase_2nd"/>
</dbReference>
<accession>A0A2U1PMQ9</accession>
<dbReference type="EMBL" id="PKPP01000960">
    <property type="protein sequence ID" value="PWA87002.1"/>
    <property type="molecule type" value="Genomic_DNA"/>
</dbReference>
<gene>
    <name evidence="2" type="ORF">CTI12_AA083450</name>
</gene>
<dbReference type="PANTHER" id="PTHR11709:SF443">
    <property type="entry name" value="LACCASE-15"/>
    <property type="match status" value="1"/>
</dbReference>
<evidence type="ECO:0000313" key="3">
    <source>
        <dbReference type="Proteomes" id="UP000245207"/>
    </source>
</evidence>
<proteinExistence type="predicted"/>
<dbReference type="Pfam" id="PF00394">
    <property type="entry name" value="Cu-oxidase"/>
    <property type="match status" value="1"/>
</dbReference>
<reference evidence="2 3" key="1">
    <citation type="journal article" date="2018" name="Mol. Plant">
        <title>The genome of Artemisia annua provides insight into the evolution of Asteraceae family and artemisinin biosynthesis.</title>
        <authorList>
            <person name="Shen Q."/>
            <person name="Zhang L."/>
            <person name="Liao Z."/>
            <person name="Wang S."/>
            <person name="Yan T."/>
            <person name="Shi P."/>
            <person name="Liu M."/>
            <person name="Fu X."/>
            <person name="Pan Q."/>
            <person name="Wang Y."/>
            <person name="Lv Z."/>
            <person name="Lu X."/>
            <person name="Zhang F."/>
            <person name="Jiang W."/>
            <person name="Ma Y."/>
            <person name="Chen M."/>
            <person name="Hao X."/>
            <person name="Li L."/>
            <person name="Tang Y."/>
            <person name="Lv G."/>
            <person name="Zhou Y."/>
            <person name="Sun X."/>
            <person name="Brodelius P.E."/>
            <person name="Rose J.K.C."/>
            <person name="Tang K."/>
        </authorList>
    </citation>
    <scope>NUCLEOTIDE SEQUENCE [LARGE SCALE GENOMIC DNA]</scope>
    <source>
        <strain evidence="3">cv. Huhao1</strain>
        <tissue evidence="2">Leaf</tissue>
    </source>
</reference>
<keyword evidence="3" id="KW-1185">Reference proteome</keyword>
<organism evidence="2 3">
    <name type="scientific">Artemisia annua</name>
    <name type="common">Sweet wormwood</name>
    <dbReference type="NCBI Taxonomy" id="35608"/>
    <lineage>
        <taxon>Eukaryota</taxon>
        <taxon>Viridiplantae</taxon>
        <taxon>Streptophyta</taxon>
        <taxon>Embryophyta</taxon>
        <taxon>Tracheophyta</taxon>
        <taxon>Spermatophyta</taxon>
        <taxon>Magnoliopsida</taxon>
        <taxon>eudicotyledons</taxon>
        <taxon>Gunneridae</taxon>
        <taxon>Pentapetalae</taxon>
        <taxon>asterids</taxon>
        <taxon>campanulids</taxon>
        <taxon>Asterales</taxon>
        <taxon>Asteraceae</taxon>
        <taxon>Asteroideae</taxon>
        <taxon>Anthemideae</taxon>
        <taxon>Artemisiinae</taxon>
        <taxon>Artemisia</taxon>
    </lineage>
</organism>